<keyword evidence="7 9" id="KW-0560">Oxidoreductase</keyword>
<evidence type="ECO:0000256" key="10">
    <source>
        <dbReference type="PIRSR" id="PIRSR000190-1"/>
    </source>
</evidence>
<dbReference type="GO" id="GO:0010181">
    <property type="term" value="F:FMN binding"/>
    <property type="evidence" value="ECO:0007669"/>
    <property type="project" value="UniProtKB-UniRule"/>
</dbReference>
<feature type="binding site" evidence="9 11">
    <location>
        <begin position="142"/>
        <end position="143"/>
    </location>
    <ligand>
        <name>FMN</name>
        <dbReference type="ChEBI" id="CHEBI:58210"/>
    </ligand>
</feature>
<dbReference type="EC" id="1.4.3.5" evidence="9"/>
<feature type="binding site" evidence="9 11">
    <location>
        <begin position="63"/>
        <end position="68"/>
    </location>
    <ligand>
        <name>FMN</name>
        <dbReference type="ChEBI" id="CHEBI:58210"/>
    </ligand>
</feature>
<feature type="binding site" evidence="9 11">
    <location>
        <position position="197"/>
    </location>
    <ligand>
        <name>FMN</name>
        <dbReference type="ChEBI" id="CHEBI:58210"/>
    </ligand>
</feature>
<feature type="binding site" evidence="9 10">
    <location>
        <begin position="193"/>
        <end position="195"/>
    </location>
    <ligand>
        <name>substrate</name>
    </ligand>
</feature>
<dbReference type="SUPFAM" id="SSF50475">
    <property type="entry name" value="FMN-binding split barrel"/>
    <property type="match status" value="1"/>
</dbReference>
<dbReference type="Pfam" id="PF01243">
    <property type="entry name" value="PNPOx_N"/>
    <property type="match status" value="1"/>
</dbReference>
<protein>
    <recommendedName>
        <fullName evidence="9">Pyridoxine/pyridoxamine 5'-phosphate oxidase</fullName>
        <ecNumber evidence="9">1.4.3.5</ecNumber>
    </recommendedName>
    <alternativeName>
        <fullName evidence="9">PNP/PMP oxidase</fullName>
        <shortName evidence="9">PNPOx</shortName>
    </alternativeName>
    <alternativeName>
        <fullName evidence="9">Pyridoxal 5'-phosphate synthase</fullName>
    </alternativeName>
</protein>
<feature type="domain" description="Pyridoxamine 5'-phosphate oxidase N-terminal" evidence="12">
    <location>
        <begin position="36"/>
        <end position="160"/>
    </location>
</feature>
<dbReference type="Gene3D" id="2.30.110.10">
    <property type="entry name" value="Electron Transport, Fmn-binding Protein, Chain A"/>
    <property type="match status" value="1"/>
</dbReference>
<feature type="domain" description="Pyridoxine 5'-phosphate oxidase dimerisation C-terminal" evidence="13">
    <location>
        <begin position="174"/>
        <end position="215"/>
    </location>
</feature>
<dbReference type="PROSITE" id="PS01064">
    <property type="entry name" value="PYRIDOX_OXIDASE"/>
    <property type="match status" value="1"/>
</dbReference>
<reference evidence="14 15" key="1">
    <citation type="journal article" date="2017" name="Int. J. Syst. Evol. Microbiol.">
        <title>Mucilaginibacterpsychrotolerans sp. nov., isolated from peatlands.</title>
        <authorList>
            <person name="Deng Y."/>
            <person name="Shen L."/>
            <person name="Xu B."/>
            <person name="Liu Y."/>
            <person name="Gu Z."/>
            <person name="Liu H."/>
            <person name="Zhou Y."/>
        </authorList>
    </citation>
    <scope>NUCLEOTIDE SEQUENCE [LARGE SCALE GENOMIC DNA]</scope>
    <source>
        <strain evidence="14 15">NH7-4</strain>
    </source>
</reference>
<evidence type="ECO:0000256" key="1">
    <source>
        <dbReference type="ARBA" id="ARBA00004738"/>
    </source>
</evidence>
<dbReference type="RefSeq" id="WP_133227373.1">
    <property type="nucleotide sequence ID" value="NZ_SOZE01000003.1"/>
</dbReference>
<feature type="binding site" evidence="9 11">
    <location>
        <position position="84"/>
    </location>
    <ligand>
        <name>FMN</name>
        <dbReference type="ChEBI" id="CHEBI:58210"/>
    </ligand>
</feature>
<dbReference type="EMBL" id="SOZE01000003">
    <property type="protein sequence ID" value="TFF39777.1"/>
    <property type="molecule type" value="Genomic_DNA"/>
</dbReference>
<feature type="binding site" evidence="9 11">
    <location>
        <position position="107"/>
    </location>
    <ligand>
        <name>FMN</name>
        <dbReference type="ChEBI" id="CHEBI:58210"/>
    </ligand>
</feature>
<feature type="binding site" evidence="9 11">
    <location>
        <begin position="78"/>
        <end position="79"/>
    </location>
    <ligand>
        <name>FMN</name>
        <dbReference type="ChEBI" id="CHEBI:58210"/>
    </ligand>
</feature>
<dbReference type="UniPathway" id="UPA01068">
    <property type="reaction ID" value="UER00304"/>
</dbReference>
<comment type="function">
    <text evidence="9">Catalyzes the oxidation of either pyridoxine 5'-phosphate (PNP) or pyridoxamine 5'-phosphate (PMP) into pyridoxal 5'-phosphate (PLP).</text>
</comment>
<comment type="caution">
    <text evidence="14">The sequence shown here is derived from an EMBL/GenBank/DDBJ whole genome shotgun (WGS) entry which is preliminary data.</text>
</comment>
<keyword evidence="8 9" id="KW-0664">Pyridoxine biosynthesis</keyword>
<dbReference type="InterPro" id="IPR019576">
    <property type="entry name" value="Pyridoxamine_oxidase_dimer_C"/>
</dbReference>
<dbReference type="PANTHER" id="PTHR10851">
    <property type="entry name" value="PYRIDOXINE-5-PHOSPHATE OXIDASE"/>
    <property type="match status" value="1"/>
</dbReference>
<evidence type="ECO:0000256" key="8">
    <source>
        <dbReference type="ARBA" id="ARBA00023096"/>
    </source>
</evidence>
<gene>
    <name evidence="9 14" type="primary">pdxH</name>
    <name evidence="14" type="ORF">E2R66_05270</name>
</gene>
<dbReference type="GO" id="GO:0004733">
    <property type="term" value="F:pyridoxamine phosphate oxidase activity"/>
    <property type="evidence" value="ECO:0007669"/>
    <property type="project" value="UniProtKB-UniRule"/>
</dbReference>
<evidence type="ECO:0000256" key="7">
    <source>
        <dbReference type="ARBA" id="ARBA00023002"/>
    </source>
</evidence>
<dbReference type="PIRSF" id="PIRSF000190">
    <property type="entry name" value="Pyd_amn-ph_oxd"/>
    <property type="match status" value="1"/>
</dbReference>
<proteinExistence type="inferred from homology"/>
<dbReference type="InterPro" id="IPR011576">
    <property type="entry name" value="Pyridox_Oxase_N"/>
</dbReference>
<comment type="subunit">
    <text evidence="4 9">Homodimer.</text>
</comment>
<dbReference type="PANTHER" id="PTHR10851:SF0">
    <property type="entry name" value="PYRIDOXINE-5'-PHOSPHATE OXIDASE"/>
    <property type="match status" value="1"/>
</dbReference>
<feature type="binding site" evidence="10">
    <location>
        <begin position="10"/>
        <end position="13"/>
    </location>
    <ligand>
        <name>substrate</name>
    </ligand>
</feature>
<name>A0A4Y8SML8_9SPHI</name>
<feature type="binding site" evidence="9 11">
    <location>
        <position position="85"/>
    </location>
    <ligand>
        <name>FMN</name>
        <dbReference type="ChEBI" id="CHEBI:58210"/>
    </ligand>
</feature>
<dbReference type="Pfam" id="PF10590">
    <property type="entry name" value="PNP_phzG_C"/>
    <property type="match status" value="1"/>
</dbReference>
<accession>A0A4Y8SML8</accession>
<feature type="binding site" evidence="9 10">
    <location>
        <position position="129"/>
    </location>
    <ligand>
        <name>substrate</name>
    </ligand>
</feature>
<organism evidence="14 15">
    <name type="scientific">Mucilaginibacter psychrotolerans</name>
    <dbReference type="NCBI Taxonomy" id="1524096"/>
    <lineage>
        <taxon>Bacteria</taxon>
        <taxon>Pseudomonadati</taxon>
        <taxon>Bacteroidota</taxon>
        <taxon>Sphingobacteriia</taxon>
        <taxon>Sphingobacteriales</taxon>
        <taxon>Sphingobacteriaceae</taxon>
        <taxon>Mucilaginibacter</taxon>
    </lineage>
</organism>
<dbReference type="OrthoDB" id="9780392at2"/>
<evidence type="ECO:0000259" key="12">
    <source>
        <dbReference type="Pfam" id="PF01243"/>
    </source>
</evidence>
<keyword evidence="5 9" id="KW-0285">Flavoprotein</keyword>
<dbReference type="InterPro" id="IPR019740">
    <property type="entry name" value="Pyridox_Oxase_CS"/>
</dbReference>
<evidence type="ECO:0000256" key="6">
    <source>
        <dbReference type="ARBA" id="ARBA00022643"/>
    </source>
</evidence>
<dbReference type="NCBIfam" id="TIGR00558">
    <property type="entry name" value="pdxH"/>
    <property type="match status" value="1"/>
</dbReference>
<evidence type="ECO:0000259" key="13">
    <source>
        <dbReference type="Pfam" id="PF10590"/>
    </source>
</evidence>
<comment type="similarity">
    <text evidence="3 9">Belongs to the pyridoxamine 5'-phosphate oxidase family.</text>
</comment>
<dbReference type="NCBIfam" id="NF004231">
    <property type="entry name" value="PRK05679.1"/>
    <property type="match status" value="1"/>
</dbReference>
<dbReference type="InterPro" id="IPR000659">
    <property type="entry name" value="Pyridox_Oxase"/>
</dbReference>
<comment type="catalytic activity">
    <reaction evidence="9">
        <text>pyridoxine 5'-phosphate + O2 = pyridoxal 5'-phosphate + H2O2</text>
        <dbReference type="Rhea" id="RHEA:15149"/>
        <dbReference type="ChEBI" id="CHEBI:15379"/>
        <dbReference type="ChEBI" id="CHEBI:16240"/>
        <dbReference type="ChEBI" id="CHEBI:58589"/>
        <dbReference type="ChEBI" id="CHEBI:597326"/>
        <dbReference type="EC" id="1.4.3.5"/>
    </reaction>
</comment>
<feature type="binding site" evidence="9 10">
    <location>
        <position position="125"/>
    </location>
    <ligand>
        <name>substrate</name>
    </ligand>
</feature>
<evidence type="ECO:0000256" key="2">
    <source>
        <dbReference type="ARBA" id="ARBA00005037"/>
    </source>
</evidence>
<keyword evidence="6 9" id="KW-0288">FMN</keyword>
<dbReference type="FunFam" id="2.30.110.10:FF:000005">
    <property type="entry name" value="NAD(P)H-hydrate epimerase"/>
    <property type="match status" value="1"/>
</dbReference>
<comment type="cofactor">
    <cofactor evidence="9 11">
        <name>FMN</name>
        <dbReference type="ChEBI" id="CHEBI:58210"/>
    </cofactor>
    <text evidence="9 11">Binds 1 FMN per subunit.</text>
</comment>
<evidence type="ECO:0000256" key="3">
    <source>
        <dbReference type="ARBA" id="ARBA00007301"/>
    </source>
</evidence>
<comment type="pathway">
    <text evidence="1 9">Cofactor metabolism; pyridoxal 5'-phosphate salvage; pyridoxal 5'-phosphate from pyridoxamine 5'-phosphate: step 1/1.</text>
</comment>
<evidence type="ECO:0000256" key="5">
    <source>
        <dbReference type="ARBA" id="ARBA00022630"/>
    </source>
</evidence>
<dbReference type="AlphaFoldDB" id="A0A4Y8SML8"/>
<dbReference type="HAMAP" id="MF_01629">
    <property type="entry name" value="PdxH"/>
    <property type="match status" value="1"/>
</dbReference>
<feature type="binding site" evidence="9 10">
    <location>
        <position position="133"/>
    </location>
    <ligand>
        <name>substrate</name>
    </ligand>
</feature>
<sequence length="215" mass="24756">MNEQDIQSLRQDYSAASLSETDVDANPMRQFDKWFNDAINAKVHEPNAMTLATATTDGRPSARIVLLKGFSDDGFKFYTNYLSRKGKEISKNPLGALTFFWGDLERQVRVEGTIEKLDRNYSEKYFHSRPKGSQLGAIASPQSQEIESREVLEQKMAELEAEYADKEIPKPAFWGGYVLRPRMIEFWQGRGSRLHDRIVFKKTDNKTWKIVRLAP</sequence>
<evidence type="ECO:0000256" key="4">
    <source>
        <dbReference type="ARBA" id="ARBA00011738"/>
    </source>
</evidence>
<comment type="catalytic activity">
    <reaction evidence="9">
        <text>pyridoxamine 5'-phosphate + O2 + H2O = pyridoxal 5'-phosphate + H2O2 + NH4(+)</text>
        <dbReference type="Rhea" id="RHEA:15817"/>
        <dbReference type="ChEBI" id="CHEBI:15377"/>
        <dbReference type="ChEBI" id="CHEBI:15379"/>
        <dbReference type="ChEBI" id="CHEBI:16240"/>
        <dbReference type="ChEBI" id="CHEBI:28938"/>
        <dbReference type="ChEBI" id="CHEBI:58451"/>
        <dbReference type="ChEBI" id="CHEBI:597326"/>
        <dbReference type="EC" id="1.4.3.5"/>
    </reaction>
</comment>
<comment type="pathway">
    <text evidence="2 9">Cofactor metabolism; pyridoxal 5'-phosphate salvage; pyridoxal 5'-phosphate from pyridoxine 5'-phosphate: step 1/1.</text>
</comment>
<dbReference type="InterPro" id="IPR012349">
    <property type="entry name" value="Split_barrel_FMN-bd"/>
</dbReference>
<evidence type="ECO:0000256" key="9">
    <source>
        <dbReference type="HAMAP-Rule" id="MF_01629"/>
    </source>
</evidence>
<feature type="binding site" evidence="9 10">
    <location>
        <position position="68"/>
    </location>
    <ligand>
        <name>substrate</name>
    </ligand>
</feature>
<keyword evidence="15" id="KW-1185">Reference proteome</keyword>
<evidence type="ECO:0000313" key="14">
    <source>
        <dbReference type="EMBL" id="TFF39777.1"/>
    </source>
</evidence>
<evidence type="ECO:0000313" key="15">
    <source>
        <dbReference type="Proteomes" id="UP000297540"/>
    </source>
</evidence>
<feature type="binding site" evidence="9 11">
    <location>
        <position position="187"/>
    </location>
    <ligand>
        <name>FMN</name>
        <dbReference type="ChEBI" id="CHEBI:58210"/>
    </ligand>
</feature>
<evidence type="ECO:0000256" key="11">
    <source>
        <dbReference type="PIRSR" id="PIRSR000190-2"/>
    </source>
</evidence>
<dbReference type="GO" id="GO:0008615">
    <property type="term" value="P:pyridoxine biosynthetic process"/>
    <property type="evidence" value="ECO:0007669"/>
    <property type="project" value="UniProtKB-UniRule"/>
</dbReference>
<dbReference type="Proteomes" id="UP000297540">
    <property type="component" value="Unassembled WGS sequence"/>
</dbReference>